<dbReference type="Proteomes" id="UP000237105">
    <property type="component" value="Unassembled WGS sequence"/>
</dbReference>
<keyword evidence="2" id="KW-1185">Reference proteome</keyword>
<evidence type="ECO:0000313" key="2">
    <source>
        <dbReference type="Proteomes" id="UP000237105"/>
    </source>
</evidence>
<dbReference type="EMBL" id="JXTB01000212">
    <property type="protein sequence ID" value="PON53025.1"/>
    <property type="molecule type" value="Genomic_DNA"/>
</dbReference>
<comment type="caution">
    <text evidence="1">The sequence shown here is derived from an EMBL/GenBank/DDBJ whole genome shotgun (WGS) entry which is preliminary data.</text>
</comment>
<gene>
    <name evidence="1" type="ORF">PanWU01x14_205610</name>
</gene>
<feature type="non-terminal residue" evidence="1">
    <location>
        <position position="1"/>
    </location>
</feature>
<name>A0A2P5BW55_PARAD</name>
<proteinExistence type="predicted"/>
<dbReference type="AlphaFoldDB" id="A0A2P5BW55"/>
<accession>A0A2P5BW55</accession>
<protein>
    <submittedName>
        <fullName evidence="1">Uncharacterized protein</fullName>
    </submittedName>
</protein>
<reference evidence="2" key="1">
    <citation type="submission" date="2016-06" db="EMBL/GenBank/DDBJ databases">
        <title>Parallel loss of symbiosis genes in relatives of nitrogen-fixing non-legume Parasponia.</title>
        <authorList>
            <person name="Van Velzen R."/>
            <person name="Holmer R."/>
            <person name="Bu F."/>
            <person name="Rutten L."/>
            <person name="Van Zeijl A."/>
            <person name="Liu W."/>
            <person name="Santuari L."/>
            <person name="Cao Q."/>
            <person name="Sharma T."/>
            <person name="Shen D."/>
            <person name="Roswanjaya Y."/>
            <person name="Wardhani T."/>
            <person name="Kalhor M.S."/>
            <person name="Jansen J."/>
            <person name="Van den Hoogen J."/>
            <person name="Gungor B."/>
            <person name="Hartog M."/>
            <person name="Hontelez J."/>
            <person name="Verver J."/>
            <person name="Yang W.-C."/>
            <person name="Schijlen E."/>
            <person name="Repin R."/>
            <person name="Schilthuizen M."/>
            <person name="Schranz E."/>
            <person name="Heidstra R."/>
            <person name="Miyata K."/>
            <person name="Fedorova E."/>
            <person name="Kohlen W."/>
            <person name="Bisseling T."/>
            <person name="Smit S."/>
            <person name="Geurts R."/>
        </authorList>
    </citation>
    <scope>NUCLEOTIDE SEQUENCE [LARGE SCALE GENOMIC DNA]</scope>
    <source>
        <strain evidence="2">cv. WU1-14</strain>
    </source>
</reference>
<sequence>MAQGARGGRHLRVLKRLPTHSGRSASPGDEHDVRIVSYLLFLLDTWVITKHLQSQLDASALNRFRRDEQSRIAMVGRQFTASTQLVGPHELVAPASHELEEAVMLVTDKYVRLRQEETAAPKRVRGEFIWCPRVPTIRSRLRSNHVACSYRFGCRPFGRPLPNQGECCCIQSPIQGPY</sequence>
<evidence type="ECO:0000313" key="1">
    <source>
        <dbReference type="EMBL" id="PON53025.1"/>
    </source>
</evidence>
<organism evidence="1 2">
    <name type="scientific">Parasponia andersonii</name>
    <name type="common">Sponia andersonii</name>
    <dbReference type="NCBI Taxonomy" id="3476"/>
    <lineage>
        <taxon>Eukaryota</taxon>
        <taxon>Viridiplantae</taxon>
        <taxon>Streptophyta</taxon>
        <taxon>Embryophyta</taxon>
        <taxon>Tracheophyta</taxon>
        <taxon>Spermatophyta</taxon>
        <taxon>Magnoliopsida</taxon>
        <taxon>eudicotyledons</taxon>
        <taxon>Gunneridae</taxon>
        <taxon>Pentapetalae</taxon>
        <taxon>rosids</taxon>
        <taxon>fabids</taxon>
        <taxon>Rosales</taxon>
        <taxon>Cannabaceae</taxon>
        <taxon>Parasponia</taxon>
    </lineage>
</organism>